<name>A0A8H4VKL9_9HELO</name>
<evidence type="ECO:0000313" key="2">
    <source>
        <dbReference type="EMBL" id="KAF4611324.1"/>
    </source>
</evidence>
<protein>
    <recommendedName>
        <fullName evidence="1">Cellobiose dehydrogenase-like cytochrome domain-containing protein</fullName>
    </recommendedName>
</protein>
<evidence type="ECO:0000259" key="1">
    <source>
        <dbReference type="Pfam" id="PF16010"/>
    </source>
</evidence>
<evidence type="ECO:0000313" key="3">
    <source>
        <dbReference type="Proteomes" id="UP000566819"/>
    </source>
</evidence>
<keyword evidence="3" id="KW-1185">Reference proteome</keyword>
<gene>
    <name evidence="2" type="ORF">G7Y89_g15689</name>
</gene>
<sequence>MTPIASGTYVNATHYSYTFLCKACILADGTTFKASDATDTLGFAFSTAAPATPANHASALVHHASDGHFTANIAGAKSAKYDAWAALAVPGQAVTFRA</sequence>
<dbReference type="Pfam" id="PF16010">
    <property type="entry name" value="CDH-cyt"/>
    <property type="match status" value="1"/>
</dbReference>
<dbReference type="InterPro" id="IPR015920">
    <property type="entry name" value="Cellobiose_DH-like_cyt"/>
</dbReference>
<organism evidence="2 3">
    <name type="scientific">Cudoniella acicularis</name>
    <dbReference type="NCBI Taxonomy" id="354080"/>
    <lineage>
        <taxon>Eukaryota</taxon>
        <taxon>Fungi</taxon>
        <taxon>Dikarya</taxon>
        <taxon>Ascomycota</taxon>
        <taxon>Pezizomycotina</taxon>
        <taxon>Leotiomycetes</taxon>
        <taxon>Helotiales</taxon>
        <taxon>Tricladiaceae</taxon>
        <taxon>Cudoniella</taxon>
    </lineage>
</organism>
<dbReference type="AlphaFoldDB" id="A0A8H4VKL9"/>
<comment type="caution">
    <text evidence="2">The sequence shown here is derived from an EMBL/GenBank/DDBJ whole genome shotgun (WGS) entry which is preliminary data.</text>
</comment>
<dbReference type="SUPFAM" id="SSF49344">
    <property type="entry name" value="CBD9-like"/>
    <property type="match status" value="1"/>
</dbReference>
<dbReference type="Gene3D" id="2.60.40.1210">
    <property type="entry name" value="Cellobiose dehydrogenase, cytochrome domain"/>
    <property type="match status" value="1"/>
</dbReference>
<dbReference type="Proteomes" id="UP000566819">
    <property type="component" value="Unassembled WGS sequence"/>
</dbReference>
<dbReference type="EMBL" id="JAAMPI010002602">
    <property type="protein sequence ID" value="KAF4611324.1"/>
    <property type="molecule type" value="Genomic_DNA"/>
</dbReference>
<proteinExistence type="predicted"/>
<feature type="domain" description="Cellobiose dehydrogenase-like cytochrome" evidence="1">
    <location>
        <begin position="1"/>
        <end position="82"/>
    </location>
</feature>
<accession>A0A8H4VKL9</accession>
<reference evidence="2 3" key="1">
    <citation type="submission" date="2020-03" db="EMBL/GenBank/DDBJ databases">
        <title>Draft Genome Sequence of Cudoniella acicularis.</title>
        <authorList>
            <person name="Buettner E."/>
            <person name="Kellner H."/>
        </authorList>
    </citation>
    <scope>NUCLEOTIDE SEQUENCE [LARGE SCALE GENOMIC DNA]</scope>
    <source>
        <strain evidence="2 3">DSM 108380</strain>
    </source>
</reference>
<dbReference type="OrthoDB" id="413885at2759"/>